<protein>
    <submittedName>
        <fullName evidence="5">Spermidine/putrescine import ATP-binding protein PotA</fullName>
        <ecNumber evidence="5">3.6.3.31</ecNumber>
    </submittedName>
</protein>
<dbReference type="Gene3D" id="3.40.50.300">
    <property type="entry name" value="P-loop containing nucleotide triphosphate hydrolases"/>
    <property type="match status" value="1"/>
</dbReference>
<dbReference type="PROSITE" id="PS50893">
    <property type="entry name" value="ABC_TRANSPORTER_2"/>
    <property type="match status" value="1"/>
</dbReference>
<accession>A0A0P1I8N6</accession>
<keyword evidence="2" id="KW-0547">Nucleotide-binding</keyword>
<dbReference type="GO" id="GO:0005524">
    <property type="term" value="F:ATP binding"/>
    <property type="evidence" value="ECO:0007669"/>
    <property type="project" value="UniProtKB-KW"/>
</dbReference>
<dbReference type="GO" id="GO:0022857">
    <property type="term" value="F:transmembrane transporter activity"/>
    <property type="evidence" value="ECO:0007669"/>
    <property type="project" value="InterPro"/>
</dbReference>
<dbReference type="Pfam" id="PF08402">
    <property type="entry name" value="TOBE_2"/>
    <property type="match status" value="1"/>
</dbReference>
<dbReference type="EMBL" id="CYUD01000001">
    <property type="protein sequence ID" value="CUJ82803.1"/>
    <property type="molecule type" value="Genomic_DNA"/>
</dbReference>
<reference evidence="6" key="1">
    <citation type="submission" date="2015-09" db="EMBL/GenBank/DDBJ databases">
        <authorList>
            <person name="Rodrigo-Torres L."/>
            <person name="Arahal D.R."/>
        </authorList>
    </citation>
    <scope>NUCLEOTIDE SEQUENCE [LARGE SCALE GENOMIC DNA]</scope>
    <source>
        <strain evidence="6">CECT 5091</strain>
    </source>
</reference>
<feature type="domain" description="ABC transporter" evidence="4">
    <location>
        <begin position="10"/>
        <end position="240"/>
    </location>
</feature>
<evidence type="ECO:0000259" key="4">
    <source>
        <dbReference type="PROSITE" id="PS50893"/>
    </source>
</evidence>
<dbReference type="InterPro" id="IPR017871">
    <property type="entry name" value="ABC_transporter-like_CS"/>
</dbReference>
<keyword evidence="3 5" id="KW-0067">ATP-binding</keyword>
<evidence type="ECO:0000313" key="5">
    <source>
        <dbReference type="EMBL" id="CUJ82803.1"/>
    </source>
</evidence>
<dbReference type="SMART" id="SM00382">
    <property type="entry name" value="AAA"/>
    <property type="match status" value="1"/>
</dbReference>
<keyword evidence="5" id="KW-0378">Hydrolase</keyword>
<proteinExistence type="predicted"/>
<gene>
    <name evidence="5" type="primary">potA_1</name>
    <name evidence="5" type="ORF">RUE5091_00033</name>
</gene>
<dbReference type="SUPFAM" id="SSF50331">
    <property type="entry name" value="MOP-like"/>
    <property type="match status" value="1"/>
</dbReference>
<organism evidence="5 6">
    <name type="scientific">Ruegeria denitrificans</name>
    <dbReference type="NCBI Taxonomy" id="1715692"/>
    <lineage>
        <taxon>Bacteria</taxon>
        <taxon>Pseudomonadati</taxon>
        <taxon>Pseudomonadota</taxon>
        <taxon>Alphaproteobacteria</taxon>
        <taxon>Rhodobacterales</taxon>
        <taxon>Roseobacteraceae</taxon>
        <taxon>Ruegeria</taxon>
    </lineage>
</organism>
<dbReference type="Proteomes" id="UP000051260">
    <property type="component" value="Unassembled WGS sequence"/>
</dbReference>
<sequence length="333" mass="37127">MADPTQTGSLQIRNVSKFFGQFRAVNDICLDIRNGEFLTLLGPSGSGKTTLLMMIAGFLDISKGEIALDGASISDVPAEKRNFGMVFQGYALFPHMTVRDNVGYALSVRKRPADEIRNRVDEMLELVQLQEFADRKPGQLSGGQQQRVALARALCFAPPVLLLDEPLGALDKKLRVEVQEQLKDIHRRVGTTFIYVTHDQEEALSMSDRIVIMRDGAIEQVGTPKELYERPINQFTASFLGKSNFIHQNGKVFALRPEKIDLMPGNENAEARMRGAIRNITYFGSMQRIIVDTDEGAEIEVDIDVWRNASDLAEGLRVDLLWKDSAAVELQTG</sequence>
<dbReference type="PROSITE" id="PS00211">
    <property type="entry name" value="ABC_TRANSPORTER_1"/>
    <property type="match status" value="1"/>
</dbReference>
<dbReference type="GO" id="GO:0016887">
    <property type="term" value="F:ATP hydrolysis activity"/>
    <property type="evidence" value="ECO:0007669"/>
    <property type="project" value="InterPro"/>
</dbReference>
<evidence type="ECO:0000256" key="3">
    <source>
        <dbReference type="ARBA" id="ARBA00022840"/>
    </source>
</evidence>
<dbReference type="GO" id="GO:0015847">
    <property type="term" value="P:putrescine transport"/>
    <property type="evidence" value="ECO:0007669"/>
    <property type="project" value="UniProtKB-ARBA"/>
</dbReference>
<keyword evidence="6" id="KW-1185">Reference proteome</keyword>
<evidence type="ECO:0000256" key="2">
    <source>
        <dbReference type="ARBA" id="ARBA00022741"/>
    </source>
</evidence>
<dbReference type="InterPro" id="IPR008995">
    <property type="entry name" value="Mo/tungstate-bd_C_term_dom"/>
</dbReference>
<dbReference type="STRING" id="1715692.RUE5091_00033"/>
<dbReference type="InterPro" id="IPR003593">
    <property type="entry name" value="AAA+_ATPase"/>
</dbReference>
<dbReference type="OrthoDB" id="9802264at2"/>
<evidence type="ECO:0000313" key="6">
    <source>
        <dbReference type="Proteomes" id="UP000051260"/>
    </source>
</evidence>
<dbReference type="EC" id="3.6.3.31" evidence="5"/>
<dbReference type="GO" id="GO:0043190">
    <property type="term" value="C:ATP-binding cassette (ABC) transporter complex"/>
    <property type="evidence" value="ECO:0007669"/>
    <property type="project" value="InterPro"/>
</dbReference>
<dbReference type="PANTHER" id="PTHR42781">
    <property type="entry name" value="SPERMIDINE/PUTRESCINE IMPORT ATP-BINDING PROTEIN POTA"/>
    <property type="match status" value="1"/>
</dbReference>
<dbReference type="AlphaFoldDB" id="A0A0P1I8N6"/>
<name>A0A0P1I8N6_9RHOB</name>
<dbReference type="InterPro" id="IPR050093">
    <property type="entry name" value="ABC_SmlMolc_Importer"/>
</dbReference>
<dbReference type="SUPFAM" id="SSF52540">
    <property type="entry name" value="P-loop containing nucleoside triphosphate hydrolases"/>
    <property type="match status" value="1"/>
</dbReference>
<dbReference type="InterPro" id="IPR027417">
    <property type="entry name" value="P-loop_NTPase"/>
</dbReference>
<dbReference type="RefSeq" id="WP_082643491.1">
    <property type="nucleotide sequence ID" value="NZ_CYUD01000001.1"/>
</dbReference>
<dbReference type="InterPro" id="IPR013611">
    <property type="entry name" value="Transp-assoc_OB_typ2"/>
</dbReference>
<dbReference type="FunFam" id="3.40.50.300:FF:000133">
    <property type="entry name" value="Spermidine/putrescine import ATP-binding protein PotA"/>
    <property type="match status" value="1"/>
</dbReference>
<dbReference type="PANTHER" id="PTHR42781:SF4">
    <property type="entry name" value="SPERMIDINE_PUTRESCINE IMPORT ATP-BINDING PROTEIN POTA"/>
    <property type="match status" value="1"/>
</dbReference>
<dbReference type="InterPro" id="IPR003439">
    <property type="entry name" value="ABC_transporter-like_ATP-bd"/>
</dbReference>
<keyword evidence="1" id="KW-0813">Transport</keyword>
<dbReference type="Pfam" id="PF00005">
    <property type="entry name" value="ABC_tran"/>
    <property type="match status" value="1"/>
</dbReference>
<evidence type="ECO:0000256" key="1">
    <source>
        <dbReference type="ARBA" id="ARBA00022448"/>
    </source>
</evidence>